<name>A0ABS4IK63_9BACI</name>
<organism evidence="1 2">
    <name type="scientific">Virgibacillus natechei</name>
    <dbReference type="NCBI Taxonomy" id="1216297"/>
    <lineage>
        <taxon>Bacteria</taxon>
        <taxon>Bacillati</taxon>
        <taxon>Bacillota</taxon>
        <taxon>Bacilli</taxon>
        <taxon>Bacillales</taxon>
        <taxon>Bacillaceae</taxon>
        <taxon>Virgibacillus</taxon>
    </lineage>
</organism>
<dbReference type="Proteomes" id="UP001519345">
    <property type="component" value="Unassembled WGS sequence"/>
</dbReference>
<evidence type="ECO:0000313" key="1">
    <source>
        <dbReference type="EMBL" id="MBP1970731.1"/>
    </source>
</evidence>
<keyword evidence="2" id="KW-1185">Reference proteome</keyword>
<proteinExistence type="predicted"/>
<reference evidence="1 2" key="1">
    <citation type="submission" date="2021-03" db="EMBL/GenBank/DDBJ databases">
        <title>Genomic Encyclopedia of Type Strains, Phase IV (KMG-IV): sequencing the most valuable type-strain genomes for metagenomic binning, comparative biology and taxonomic classification.</title>
        <authorList>
            <person name="Goeker M."/>
        </authorList>
    </citation>
    <scope>NUCLEOTIDE SEQUENCE [LARGE SCALE GENOMIC DNA]</scope>
    <source>
        <strain evidence="1 2">DSM 25609</strain>
    </source>
</reference>
<evidence type="ECO:0008006" key="3">
    <source>
        <dbReference type="Google" id="ProtNLM"/>
    </source>
</evidence>
<gene>
    <name evidence="1" type="ORF">J2Z83_002867</name>
</gene>
<evidence type="ECO:0000313" key="2">
    <source>
        <dbReference type="Proteomes" id="UP001519345"/>
    </source>
</evidence>
<sequence>MERDAKSIMLASLLYVKNIMNEMNKKHVKNELHFILKTFT</sequence>
<dbReference type="EMBL" id="JAGGKX010000016">
    <property type="protein sequence ID" value="MBP1970731.1"/>
    <property type="molecule type" value="Genomic_DNA"/>
</dbReference>
<protein>
    <recommendedName>
        <fullName evidence="3">Transposase</fullName>
    </recommendedName>
</protein>
<comment type="caution">
    <text evidence="1">The sequence shown here is derived from an EMBL/GenBank/DDBJ whole genome shotgun (WGS) entry which is preliminary data.</text>
</comment>
<accession>A0ABS4IK63</accession>